<sequence>MSHNTHNTNNLLNGDNNKDNNDKGNNKDINNNDFQGRRYHNATNDIITMMNAQHELMRNVWKGDFISPIEEDLIVGGCGNGTWLLQLTQDYPLNNYTGIDMSPIFPKNIPPQSKINFIQTNILQGLPFESNEFDFVHMRFLNTSFTEKQWGEIVIPDLTRVTKPKR</sequence>
<gene>
    <name evidence="3" type="ORF">Glove_541g13</name>
</gene>
<evidence type="ECO:0000256" key="1">
    <source>
        <dbReference type="SAM" id="MobiDB-lite"/>
    </source>
</evidence>
<evidence type="ECO:0000313" key="4">
    <source>
        <dbReference type="Proteomes" id="UP000266861"/>
    </source>
</evidence>
<dbReference type="InterPro" id="IPR041698">
    <property type="entry name" value="Methyltransf_25"/>
</dbReference>
<dbReference type="OrthoDB" id="2013972at2759"/>
<keyword evidence="4" id="KW-1185">Reference proteome</keyword>
<proteinExistence type="predicted"/>
<evidence type="ECO:0000313" key="3">
    <source>
        <dbReference type="EMBL" id="RHZ48812.1"/>
    </source>
</evidence>
<comment type="caution">
    <text evidence="3">The sequence shown here is derived from an EMBL/GenBank/DDBJ whole genome shotgun (WGS) entry which is preliminary data.</text>
</comment>
<dbReference type="Pfam" id="PF13649">
    <property type="entry name" value="Methyltransf_25"/>
    <property type="match status" value="1"/>
</dbReference>
<protein>
    <recommendedName>
        <fullName evidence="2">Methyltransferase domain-containing protein</fullName>
    </recommendedName>
</protein>
<organism evidence="3 4">
    <name type="scientific">Diversispora epigaea</name>
    <dbReference type="NCBI Taxonomy" id="1348612"/>
    <lineage>
        <taxon>Eukaryota</taxon>
        <taxon>Fungi</taxon>
        <taxon>Fungi incertae sedis</taxon>
        <taxon>Mucoromycota</taxon>
        <taxon>Glomeromycotina</taxon>
        <taxon>Glomeromycetes</taxon>
        <taxon>Diversisporales</taxon>
        <taxon>Diversisporaceae</taxon>
        <taxon>Diversispora</taxon>
    </lineage>
</organism>
<dbReference type="InterPro" id="IPR029063">
    <property type="entry name" value="SAM-dependent_MTases_sf"/>
</dbReference>
<feature type="compositionally biased region" description="Basic and acidic residues" evidence="1">
    <location>
        <begin position="16"/>
        <end position="26"/>
    </location>
</feature>
<feature type="region of interest" description="Disordered" evidence="1">
    <location>
        <begin position="1"/>
        <end position="37"/>
    </location>
</feature>
<name>A0A397GCQ6_9GLOM</name>
<evidence type="ECO:0000259" key="2">
    <source>
        <dbReference type="Pfam" id="PF13649"/>
    </source>
</evidence>
<dbReference type="Proteomes" id="UP000266861">
    <property type="component" value="Unassembled WGS sequence"/>
</dbReference>
<reference evidence="3 4" key="1">
    <citation type="submission" date="2018-08" db="EMBL/GenBank/DDBJ databases">
        <title>Genome and evolution of the arbuscular mycorrhizal fungus Diversispora epigaea (formerly Glomus versiforme) and its bacterial endosymbionts.</title>
        <authorList>
            <person name="Sun X."/>
            <person name="Fei Z."/>
            <person name="Harrison M."/>
        </authorList>
    </citation>
    <scope>NUCLEOTIDE SEQUENCE [LARGE SCALE GENOMIC DNA]</scope>
    <source>
        <strain evidence="3 4">IT104</strain>
    </source>
</reference>
<feature type="compositionally biased region" description="Low complexity" evidence="1">
    <location>
        <begin position="1"/>
        <end position="15"/>
    </location>
</feature>
<feature type="domain" description="Methyltransferase" evidence="2">
    <location>
        <begin position="77"/>
        <end position="164"/>
    </location>
</feature>
<dbReference type="EMBL" id="PQFF01000460">
    <property type="protein sequence ID" value="RHZ48812.1"/>
    <property type="molecule type" value="Genomic_DNA"/>
</dbReference>
<dbReference type="SUPFAM" id="SSF53335">
    <property type="entry name" value="S-adenosyl-L-methionine-dependent methyltransferases"/>
    <property type="match status" value="1"/>
</dbReference>
<dbReference type="Gene3D" id="3.40.50.150">
    <property type="entry name" value="Vaccinia Virus protein VP39"/>
    <property type="match status" value="1"/>
</dbReference>
<accession>A0A397GCQ6</accession>
<dbReference type="AlphaFoldDB" id="A0A397GCQ6"/>